<feature type="non-terminal residue" evidence="1">
    <location>
        <position position="241"/>
    </location>
</feature>
<keyword evidence="2" id="KW-1185">Reference proteome</keyword>
<accession>A0ACA9QM44</accession>
<name>A0ACA9QM44_9GLOM</name>
<gene>
    <name evidence="1" type="ORF">SPELUC_LOCUS14682</name>
</gene>
<comment type="caution">
    <text evidence="1">The sequence shown here is derived from an EMBL/GenBank/DDBJ whole genome shotgun (WGS) entry which is preliminary data.</text>
</comment>
<reference evidence="1" key="1">
    <citation type="submission" date="2021-06" db="EMBL/GenBank/DDBJ databases">
        <authorList>
            <person name="Kallberg Y."/>
            <person name="Tangrot J."/>
            <person name="Rosling A."/>
        </authorList>
    </citation>
    <scope>NUCLEOTIDE SEQUENCE</scope>
    <source>
        <strain evidence="1">28 12/20/2015</strain>
    </source>
</reference>
<feature type="non-terminal residue" evidence="1">
    <location>
        <position position="1"/>
    </location>
</feature>
<dbReference type="Proteomes" id="UP000789366">
    <property type="component" value="Unassembled WGS sequence"/>
</dbReference>
<sequence length="241" mass="25236">AFDTADQGHRYERVGSVVCDQFHRGVLRGQAPHAPPARSAEPHFAGGGVAPACYSMSKLALIRFTEILAADHAGQGVVAATLHPGSVPTPGALELMPPSLHESKAAHPFGKNPANLISSLDGFPEYLSATWDMAELESRKDEIVEVPSKQSDSNACARSLGVVDIAGTDLDSARQAIALVLMMSLSTFAATAAAAAIDAPRRLASGRTQILEIKSRGRPNDRWVVGLFELVACGGVAAFGV</sequence>
<dbReference type="EMBL" id="CAJVPW010044453">
    <property type="protein sequence ID" value="CAG8754057.1"/>
    <property type="molecule type" value="Genomic_DNA"/>
</dbReference>
<evidence type="ECO:0000313" key="2">
    <source>
        <dbReference type="Proteomes" id="UP000789366"/>
    </source>
</evidence>
<evidence type="ECO:0000313" key="1">
    <source>
        <dbReference type="EMBL" id="CAG8754057.1"/>
    </source>
</evidence>
<proteinExistence type="predicted"/>
<protein>
    <submittedName>
        <fullName evidence="1">417_t:CDS:1</fullName>
    </submittedName>
</protein>
<organism evidence="1 2">
    <name type="scientific">Cetraspora pellucida</name>
    <dbReference type="NCBI Taxonomy" id="1433469"/>
    <lineage>
        <taxon>Eukaryota</taxon>
        <taxon>Fungi</taxon>
        <taxon>Fungi incertae sedis</taxon>
        <taxon>Mucoromycota</taxon>
        <taxon>Glomeromycotina</taxon>
        <taxon>Glomeromycetes</taxon>
        <taxon>Diversisporales</taxon>
        <taxon>Gigasporaceae</taxon>
        <taxon>Cetraspora</taxon>
    </lineage>
</organism>